<dbReference type="AlphaFoldDB" id="A0A9X1LIU1"/>
<reference evidence="5" key="1">
    <citation type="submission" date="2021-10" db="EMBL/GenBank/DDBJ databases">
        <title>Gramella sp. ASW11-100T, isolated from marine sediment.</title>
        <authorList>
            <person name="Xia C."/>
        </authorList>
    </citation>
    <scope>NUCLEOTIDE SEQUENCE</scope>
    <source>
        <strain evidence="5">ASW11-100</strain>
    </source>
</reference>
<evidence type="ECO:0000256" key="4">
    <source>
        <dbReference type="SAM" id="SignalP"/>
    </source>
</evidence>
<evidence type="ECO:0000256" key="3">
    <source>
        <dbReference type="SAM" id="Coils"/>
    </source>
</evidence>
<keyword evidence="6" id="KW-1185">Reference proteome</keyword>
<evidence type="ECO:0000256" key="1">
    <source>
        <dbReference type="ARBA" id="ARBA00009091"/>
    </source>
</evidence>
<comment type="caution">
    <text evidence="5">The sequence shown here is derived from an EMBL/GenBank/DDBJ whole genome shotgun (WGS) entry which is preliminary data.</text>
</comment>
<evidence type="ECO:0000313" key="6">
    <source>
        <dbReference type="Proteomes" id="UP001139414"/>
    </source>
</evidence>
<dbReference type="InterPro" id="IPR024930">
    <property type="entry name" value="Skp_dom_sf"/>
</dbReference>
<dbReference type="GO" id="GO:0050821">
    <property type="term" value="P:protein stabilization"/>
    <property type="evidence" value="ECO:0007669"/>
    <property type="project" value="TreeGrafter"/>
</dbReference>
<evidence type="ECO:0000256" key="2">
    <source>
        <dbReference type="ARBA" id="ARBA00022729"/>
    </source>
</evidence>
<dbReference type="SUPFAM" id="SSF111384">
    <property type="entry name" value="OmpH-like"/>
    <property type="match status" value="1"/>
</dbReference>
<dbReference type="Pfam" id="PF03938">
    <property type="entry name" value="OmpH"/>
    <property type="match status" value="1"/>
</dbReference>
<keyword evidence="3" id="KW-0175">Coiled coil</keyword>
<gene>
    <name evidence="5" type="ORF">LGQ90_06840</name>
</gene>
<organism evidence="5 6">
    <name type="scientific">Christiangramia sediminis</name>
    <dbReference type="NCBI Taxonomy" id="2881336"/>
    <lineage>
        <taxon>Bacteria</taxon>
        <taxon>Pseudomonadati</taxon>
        <taxon>Bacteroidota</taxon>
        <taxon>Flavobacteriia</taxon>
        <taxon>Flavobacteriales</taxon>
        <taxon>Flavobacteriaceae</taxon>
        <taxon>Christiangramia</taxon>
    </lineage>
</organism>
<feature type="chain" id="PRO_5040858755" evidence="4">
    <location>
        <begin position="20"/>
        <end position="180"/>
    </location>
</feature>
<dbReference type="RefSeq" id="WP_229339484.1">
    <property type="nucleotide sequence ID" value="NZ_JAJBZG010000002.1"/>
</dbReference>
<dbReference type="GO" id="GO:0051082">
    <property type="term" value="F:unfolded protein binding"/>
    <property type="evidence" value="ECO:0007669"/>
    <property type="project" value="InterPro"/>
</dbReference>
<dbReference type="PANTHER" id="PTHR35089">
    <property type="entry name" value="CHAPERONE PROTEIN SKP"/>
    <property type="match status" value="1"/>
</dbReference>
<dbReference type="PANTHER" id="PTHR35089:SF1">
    <property type="entry name" value="CHAPERONE PROTEIN SKP"/>
    <property type="match status" value="1"/>
</dbReference>
<dbReference type="SMART" id="SM00935">
    <property type="entry name" value="OmpH"/>
    <property type="match status" value="1"/>
</dbReference>
<proteinExistence type="inferred from homology"/>
<evidence type="ECO:0000313" key="5">
    <source>
        <dbReference type="EMBL" id="MCB7480974.1"/>
    </source>
</evidence>
<feature type="signal peptide" evidence="4">
    <location>
        <begin position="1"/>
        <end position="19"/>
    </location>
</feature>
<protein>
    <submittedName>
        <fullName evidence="5">OmpH family outer membrane protein</fullName>
    </submittedName>
</protein>
<feature type="coiled-coil region" evidence="3">
    <location>
        <begin position="53"/>
        <end position="102"/>
    </location>
</feature>
<dbReference type="GO" id="GO:0005829">
    <property type="term" value="C:cytosol"/>
    <property type="evidence" value="ECO:0007669"/>
    <property type="project" value="TreeGrafter"/>
</dbReference>
<name>A0A9X1LIU1_9FLAO</name>
<accession>A0A9X1LIU1</accession>
<keyword evidence="2 4" id="KW-0732">Signal</keyword>
<comment type="similarity">
    <text evidence="1">Belongs to the Skp family.</text>
</comment>
<dbReference type="Gene3D" id="3.30.910.20">
    <property type="entry name" value="Skp domain"/>
    <property type="match status" value="1"/>
</dbReference>
<sequence>MRQVILGILLMFIAFSGNAQSKIGTIDADYILSQMPENTEVNKSLETYNTELQGDLKANIQEYETLVKDYQDTNEDLDEEARKEKETKIIELENDIKSFRQKASVMMQVKRNELTGPLYQKIDKAMQEVIAAEGFTQIFLSGATGLAFSRAEDDITLKVMDKLGIQPKEPQPAAENTVEN</sequence>
<dbReference type="EMBL" id="JAJBZG010000002">
    <property type="protein sequence ID" value="MCB7480974.1"/>
    <property type="molecule type" value="Genomic_DNA"/>
</dbReference>
<dbReference type="InterPro" id="IPR005632">
    <property type="entry name" value="Chaperone_Skp"/>
</dbReference>
<dbReference type="Proteomes" id="UP001139414">
    <property type="component" value="Unassembled WGS sequence"/>
</dbReference>